<evidence type="ECO:0000313" key="1">
    <source>
        <dbReference type="EMBL" id="PVH63077.1"/>
    </source>
</evidence>
<dbReference type="Gramene" id="PVH63077">
    <property type="protein sequence ID" value="PVH63077"/>
    <property type="gene ID" value="PAHAL_3G468200"/>
</dbReference>
<dbReference type="Proteomes" id="UP000243499">
    <property type="component" value="Chromosome 3"/>
</dbReference>
<accession>A0A2T8KLL1</accession>
<organism evidence="1">
    <name type="scientific">Panicum hallii</name>
    <dbReference type="NCBI Taxonomy" id="206008"/>
    <lineage>
        <taxon>Eukaryota</taxon>
        <taxon>Viridiplantae</taxon>
        <taxon>Streptophyta</taxon>
        <taxon>Embryophyta</taxon>
        <taxon>Tracheophyta</taxon>
        <taxon>Spermatophyta</taxon>
        <taxon>Magnoliopsida</taxon>
        <taxon>Liliopsida</taxon>
        <taxon>Poales</taxon>
        <taxon>Poaceae</taxon>
        <taxon>PACMAD clade</taxon>
        <taxon>Panicoideae</taxon>
        <taxon>Panicodae</taxon>
        <taxon>Paniceae</taxon>
        <taxon>Panicinae</taxon>
        <taxon>Panicum</taxon>
        <taxon>Panicum sect. Panicum</taxon>
    </lineage>
</organism>
<dbReference type="EMBL" id="CM008048">
    <property type="protein sequence ID" value="PVH63077.1"/>
    <property type="molecule type" value="Genomic_DNA"/>
</dbReference>
<name>A0A2T8KLL1_9POAL</name>
<sequence>MIFLHGLPLWKHWYACKIGCRPWYLVPPLPPSLATSFRSMK</sequence>
<dbReference type="AlphaFoldDB" id="A0A2T8KLL1"/>
<gene>
    <name evidence="1" type="ORF">PAHAL_3G468200</name>
</gene>
<reference evidence="1" key="1">
    <citation type="submission" date="2018-04" db="EMBL/GenBank/DDBJ databases">
        <title>WGS assembly of Panicum hallii.</title>
        <authorList>
            <person name="Lovell J."/>
            <person name="Jenkins J."/>
            <person name="Lowry D."/>
            <person name="Mamidi S."/>
            <person name="Sreedasyam A."/>
            <person name="Weng X."/>
            <person name="Barry K."/>
            <person name="Bonette J."/>
            <person name="Campitelli B."/>
            <person name="Daum C."/>
            <person name="Gordon S."/>
            <person name="Gould B."/>
            <person name="Lipzen A."/>
            <person name="Macqueen A."/>
            <person name="Palacio-Mejia J."/>
            <person name="Plott C."/>
            <person name="Shakirov E."/>
            <person name="Shu S."/>
            <person name="Yoshinaga Y."/>
            <person name="Zane M."/>
            <person name="Rokhsar D."/>
            <person name="Grimwood J."/>
            <person name="Schmutz J."/>
            <person name="Juenger T."/>
        </authorList>
    </citation>
    <scope>NUCLEOTIDE SEQUENCE [LARGE SCALE GENOMIC DNA]</scope>
    <source>
        <strain evidence="1">FIL2</strain>
    </source>
</reference>
<protein>
    <submittedName>
        <fullName evidence="1">Uncharacterized protein</fullName>
    </submittedName>
</protein>
<proteinExistence type="predicted"/>